<dbReference type="InterPro" id="IPR029063">
    <property type="entry name" value="SAM-dependent_MTases_sf"/>
</dbReference>
<gene>
    <name evidence="1" type="ORF">HYS17_07935</name>
</gene>
<protein>
    <submittedName>
        <fullName evidence="1">Class I SAM-dependent methyltransferase</fullName>
    </submittedName>
</protein>
<proteinExistence type="predicted"/>
<dbReference type="AlphaFoldDB" id="A0A7T5R0W4"/>
<dbReference type="Proteomes" id="UP000595362">
    <property type="component" value="Chromosome"/>
</dbReference>
<dbReference type="SUPFAM" id="SSF53335">
    <property type="entry name" value="S-adenosyl-L-methionine-dependent methyltransferases"/>
    <property type="match status" value="1"/>
</dbReference>
<evidence type="ECO:0000313" key="2">
    <source>
        <dbReference type="Proteomes" id="UP000595362"/>
    </source>
</evidence>
<dbReference type="Gene3D" id="3.40.50.150">
    <property type="entry name" value="Vaccinia Virus protein VP39"/>
    <property type="match status" value="1"/>
</dbReference>
<dbReference type="GO" id="GO:0008168">
    <property type="term" value="F:methyltransferase activity"/>
    <property type="evidence" value="ECO:0007669"/>
    <property type="project" value="UniProtKB-KW"/>
</dbReference>
<name>A0A7T5R0W4_9BACT</name>
<dbReference type="GO" id="GO:0032259">
    <property type="term" value="P:methylation"/>
    <property type="evidence" value="ECO:0007669"/>
    <property type="project" value="UniProtKB-KW"/>
</dbReference>
<dbReference type="PANTHER" id="PTHR43861:SF1">
    <property type="entry name" value="TRANS-ACONITATE 2-METHYLTRANSFERASE"/>
    <property type="match status" value="1"/>
</dbReference>
<keyword evidence="1" id="KW-0808">Transferase</keyword>
<dbReference type="CDD" id="cd02440">
    <property type="entry name" value="AdoMet_MTases"/>
    <property type="match status" value="1"/>
</dbReference>
<accession>A0A7T5R0W4</accession>
<dbReference type="PANTHER" id="PTHR43861">
    <property type="entry name" value="TRANS-ACONITATE 2-METHYLTRANSFERASE-RELATED"/>
    <property type="match status" value="1"/>
</dbReference>
<sequence length="227" mass="25883">MNQHAENVDTWDSLEGEKSMAEGHEPAWHSLISYVLEKDISDKRVLDFGCNRGGFLKVLYQTLPYKEALGVDIAEESVAYANQNKGATPCRYAHSKTLANEKGTFDLAFSHEVVYLLPDLSAHAREMSAVLRKGGVYYLAIGEYAENPLWERWRKTVAEFSPVQPQTYSLQDIAKAFQSNGFNVSVRRMVCDGFLPYDASDDKYLHNPMELLDFMTQYMILFRMVKT</sequence>
<dbReference type="EMBL" id="CP066681">
    <property type="protein sequence ID" value="QQG35465.1"/>
    <property type="molecule type" value="Genomic_DNA"/>
</dbReference>
<keyword evidence="1" id="KW-0489">Methyltransferase</keyword>
<reference evidence="1 2" key="1">
    <citation type="submission" date="2020-07" db="EMBL/GenBank/DDBJ databases">
        <title>Huge and variable diversity of episymbiotic CPR bacteria and DPANN archaea in groundwater ecosystems.</title>
        <authorList>
            <person name="He C.Y."/>
            <person name="Keren R."/>
            <person name="Whittaker M."/>
            <person name="Farag I.F."/>
            <person name="Doudna J."/>
            <person name="Cate J.H.D."/>
            <person name="Banfield J.F."/>
        </authorList>
    </citation>
    <scope>NUCLEOTIDE SEQUENCE [LARGE SCALE GENOMIC DNA]</scope>
    <source>
        <strain evidence="1">NC_groundwater_70_Ag_B-0.1um_54_66</strain>
    </source>
</reference>
<organism evidence="1 2">
    <name type="scientific">Micavibrio aeruginosavorus</name>
    <dbReference type="NCBI Taxonomy" id="349221"/>
    <lineage>
        <taxon>Bacteria</taxon>
        <taxon>Pseudomonadati</taxon>
        <taxon>Bdellovibrionota</taxon>
        <taxon>Bdellovibrionia</taxon>
        <taxon>Bdellovibrionales</taxon>
        <taxon>Pseudobdellovibrionaceae</taxon>
        <taxon>Micavibrio</taxon>
    </lineage>
</organism>
<evidence type="ECO:0000313" key="1">
    <source>
        <dbReference type="EMBL" id="QQG35465.1"/>
    </source>
</evidence>
<dbReference type="Pfam" id="PF13489">
    <property type="entry name" value="Methyltransf_23"/>
    <property type="match status" value="1"/>
</dbReference>